<dbReference type="AlphaFoldDB" id="A0A6A2YXN8"/>
<dbReference type="GO" id="GO:0008374">
    <property type="term" value="F:O-acyltransferase activity"/>
    <property type="evidence" value="ECO:0007669"/>
    <property type="project" value="InterPro"/>
</dbReference>
<gene>
    <name evidence="2" type="ORF">F3Y22_tig00111149pilonHSYRG00035</name>
</gene>
<accession>A0A6A2YXN8</accession>
<organism evidence="2 3">
    <name type="scientific">Hibiscus syriacus</name>
    <name type="common">Rose of Sharon</name>
    <dbReference type="NCBI Taxonomy" id="106335"/>
    <lineage>
        <taxon>Eukaryota</taxon>
        <taxon>Viridiplantae</taxon>
        <taxon>Streptophyta</taxon>
        <taxon>Embryophyta</taxon>
        <taxon>Tracheophyta</taxon>
        <taxon>Spermatophyta</taxon>
        <taxon>Magnoliopsida</taxon>
        <taxon>eudicotyledons</taxon>
        <taxon>Gunneridae</taxon>
        <taxon>Pentapetalae</taxon>
        <taxon>rosids</taxon>
        <taxon>malvids</taxon>
        <taxon>Malvales</taxon>
        <taxon>Malvaceae</taxon>
        <taxon>Malvoideae</taxon>
        <taxon>Hibiscus</taxon>
    </lineage>
</organism>
<name>A0A6A2YXN8_HIBSY</name>
<dbReference type="Proteomes" id="UP000436088">
    <property type="component" value="Unassembled WGS sequence"/>
</dbReference>
<protein>
    <submittedName>
        <fullName evidence="2">Uncharacterized protein</fullName>
    </submittedName>
</protein>
<dbReference type="InterPro" id="IPR044851">
    <property type="entry name" value="Wax_synthase"/>
</dbReference>
<dbReference type="PANTHER" id="PTHR31595:SF71">
    <property type="entry name" value="LONG-CHAIN-ALCOHOL O-FATTY-ACYLTRANSFERASE 5-RELATED"/>
    <property type="match status" value="1"/>
</dbReference>
<keyword evidence="1" id="KW-0472">Membrane</keyword>
<feature type="transmembrane region" description="Helical" evidence="1">
    <location>
        <begin position="147"/>
        <end position="168"/>
    </location>
</feature>
<feature type="transmembrane region" description="Helical" evidence="1">
    <location>
        <begin position="7"/>
        <end position="28"/>
    </location>
</feature>
<comment type="caution">
    <text evidence="2">The sequence shown here is derived from an EMBL/GenBank/DDBJ whole genome shotgun (WGS) entry which is preliminary data.</text>
</comment>
<evidence type="ECO:0000313" key="3">
    <source>
        <dbReference type="Proteomes" id="UP000436088"/>
    </source>
</evidence>
<sequence>MEVESELKTLITVGLFTYVSLSYCYHIAAKIPKGLPRLLALLPVMVLLFIFPFKLHSIYLCHPLVLCLSCHTNFNLLSLAFDRGPLSPPKAADLDVFILTACSPFKIKQPHHSKVPLDLILEAASKGSLWIVFTLVSYSYKECFHRLVWLLIFGFQVWLAVDVLLTMVEPQGIRNAPSRRLRPDKKRFDTLNRSPMEFVAAGFRNVCRLRSDTRTAVLQHITEKPHVGDNLVLRPAWDFRGHGDYIEEEAQAEASQGHYRTTGYGESHSHFCLLGSCSAPEKSR</sequence>
<keyword evidence="3" id="KW-1185">Reference proteome</keyword>
<keyword evidence="1" id="KW-1133">Transmembrane helix</keyword>
<proteinExistence type="predicted"/>
<evidence type="ECO:0000313" key="2">
    <source>
        <dbReference type="EMBL" id="KAE8684248.1"/>
    </source>
</evidence>
<reference evidence="2" key="1">
    <citation type="submission" date="2019-09" db="EMBL/GenBank/DDBJ databases">
        <title>Draft genome information of white flower Hibiscus syriacus.</title>
        <authorList>
            <person name="Kim Y.-M."/>
        </authorList>
    </citation>
    <scope>NUCLEOTIDE SEQUENCE [LARGE SCALE GENOMIC DNA]</scope>
    <source>
        <strain evidence="2">YM2019G1</strain>
    </source>
</reference>
<evidence type="ECO:0000256" key="1">
    <source>
        <dbReference type="SAM" id="Phobius"/>
    </source>
</evidence>
<dbReference type="EMBL" id="VEPZ02001247">
    <property type="protein sequence ID" value="KAE8684248.1"/>
    <property type="molecule type" value="Genomic_DNA"/>
</dbReference>
<dbReference type="GO" id="GO:0006629">
    <property type="term" value="P:lipid metabolic process"/>
    <property type="evidence" value="ECO:0007669"/>
    <property type="project" value="InterPro"/>
</dbReference>
<keyword evidence="1" id="KW-0812">Transmembrane</keyword>
<dbReference type="PANTHER" id="PTHR31595">
    <property type="entry name" value="LONG-CHAIN-ALCOHOL O-FATTY-ACYLTRANSFERASE 3-RELATED"/>
    <property type="match status" value="1"/>
</dbReference>